<dbReference type="EMBL" id="KB581663">
    <property type="protein sequence ID" value="EMP26301.1"/>
    <property type="molecule type" value="Genomic_DNA"/>
</dbReference>
<evidence type="ECO:0000313" key="2">
    <source>
        <dbReference type="EMBL" id="EMP26301.1"/>
    </source>
</evidence>
<feature type="compositionally biased region" description="Polar residues" evidence="1">
    <location>
        <begin position="1"/>
        <end position="21"/>
    </location>
</feature>
<dbReference type="AlphaFoldDB" id="M7AM76"/>
<keyword evidence="3" id="KW-1185">Reference proteome</keyword>
<gene>
    <name evidence="2" type="ORF">UY3_16618</name>
</gene>
<sequence>MHPPRTSSPRNTGDGNSQSWNAEKDPGITTEDKWGVKIPQKPTPGKCGKPCRTDKGIMPLAQPQHTGPGYALPSSPTTPTLPQGALKVRVAIGAKPVGAPGLEHPLGKIGECSARPMNDMIACGCSEIKVYVIQGLWHLSPWLNNVLSTEGDPPHLGQCSVRISNADSVSEFQQAGRKAVHWEKHRCRFNPFVTGLL</sequence>
<evidence type="ECO:0000313" key="3">
    <source>
        <dbReference type="Proteomes" id="UP000031443"/>
    </source>
</evidence>
<evidence type="ECO:0000256" key="1">
    <source>
        <dbReference type="SAM" id="MobiDB-lite"/>
    </source>
</evidence>
<dbReference type="Proteomes" id="UP000031443">
    <property type="component" value="Unassembled WGS sequence"/>
</dbReference>
<reference evidence="3" key="1">
    <citation type="journal article" date="2013" name="Nat. Genet.">
        <title>The draft genomes of soft-shell turtle and green sea turtle yield insights into the development and evolution of the turtle-specific body plan.</title>
        <authorList>
            <person name="Wang Z."/>
            <person name="Pascual-Anaya J."/>
            <person name="Zadissa A."/>
            <person name="Li W."/>
            <person name="Niimura Y."/>
            <person name="Huang Z."/>
            <person name="Li C."/>
            <person name="White S."/>
            <person name="Xiong Z."/>
            <person name="Fang D."/>
            <person name="Wang B."/>
            <person name="Ming Y."/>
            <person name="Chen Y."/>
            <person name="Zheng Y."/>
            <person name="Kuraku S."/>
            <person name="Pignatelli M."/>
            <person name="Herrero J."/>
            <person name="Beal K."/>
            <person name="Nozawa M."/>
            <person name="Li Q."/>
            <person name="Wang J."/>
            <person name="Zhang H."/>
            <person name="Yu L."/>
            <person name="Shigenobu S."/>
            <person name="Wang J."/>
            <person name="Liu J."/>
            <person name="Flicek P."/>
            <person name="Searle S."/>
            <person name="Wang J."/>
            <person name="Kuratani S."/>
            <person name="Yin Y."/>
            <person name="Aken B."/>
            <person name="Zhang G."/>
            <person name="Irie N."/>
        </authorList>
    </citation>
    <scope>NUCLEOTIDE SEQUENCE [LARGE SCALE GENOMIC DNA]</scope>
</reference>
<accession>M7AM76</accession>
<organism evidence="2 3">
    <name type="scientific">Chelonia mydas</name>
    <name type="common">Green sea-turtle</name>
    <name type="synonym">Chelonia agassizi</name>
    <dbReference type="NCBI Taxonomy" id="8469"/>
    <lineage>
        <taxon>Eukaryota</taxon>
        <taxon>Metazoa</taxon>
        <taxon>Chordata</taxon>
        <taxon>Craniata</taxon>
        <taxon>Vertebrata</taxon>
        <taxon>Euteleostomi</taxon>
        <taxon>Archelosauria</taxon>
        <taxon>Testudinata</taxon>
        <taxon>Testudines</taxon>
        <taxon>Cryptodira</taxon>
        <taxon>Durocryptodira</taxon>
        <taxon>Americhelydia</taxon>
        <taxon>Chelonioidea</taxon>
        <taxon>Cheloniidae</taxon>
        <taxon>Chelonia</taxon>
    </lineage>
</organism>
<feature type="region of interest" description="Disordered" evidence="1">
    <location>
        <begin position="1"/>
        <end position="50"/>
    </location>
</feature>
<protein>
    <submittedName>
        <fullName evidence="2">Uncharacterized protein</fullName>
    </submittedName>
</protein>
<name>M7AM76_CHEMY</name>
<feature type="compositionally biased region" description="Basic and acidic residues" evidence="1">
    <location>
        <begin position="22"/>
        <end position="35"/>
    </location>
</feature>
<proteinExistence type="predicted"/>